<name>A0ABW7CEV9_9CYAN</name>
<evidence type="ECO:0000259" key="4">
    <source>
        <dbReference type="PROSITE" id="PS50043"/>
    </source>
</evidence>
<dbReference type="InterPro" id="IPR011006">
    <property type="entry name" value="CheY-like_superfamily"/>
</dbReference>
<gene>
    <name evidence="6" type="ORF">VPK24_12115</name>
</gene>
<dbReference type="SUPFAM" id="SSF46894">
    <property type="entry name" value="C-terminal effector domain of the bipartite response regulators"/>
    <property type="match status" value="1"/>
</dbReference>
<feature type="modified residue" description="4-aspartylphosphate" evidence="3">
    <location>
        <position position="52"/>
    </location>
</feature>
<dbReference type="InterPro" id="IPR000792">
    <property type="entry name" value="Tscrpt_reg_LuxR_C"/>
</dbReference>
<dbReference type="SMART" id="SM00448">
    <property type="entry name" value="REC"/>
    <property type="match status" value="1"/>
</dbReference>
<proteinExistence type="predicted"/>
<dbReference type="CDD" id="cd06170">
    <property type="entry name" value="LuxR_C_like"/>
    <property type="match status" value="1"/>
</dbReference>
<reference evidence="7" key="1">
    <citation type="journal article" date="2024" name="Algal Res.">
        <title>Biochemical, toxicological and genomic investigation of a high-biomass producing Limnothrix strain isolated from Italian shallow drinking water reservoir.</title>
        <authorList>
            <person name="Simonazzi M."/>
            <person name="Shishido T.K."/>
            <person name="Delbaje E."/>
            <person name="Wahlsten M."/>
            <person name="Fewer D.P."/>
            <person name="Sivonen K."/>
            <person name="Pezzolesi L."/>
            <person name="Pistocchi R."/>
        </authorList>
    </citation>
    <scope>NUCLEOTIDE SEQUENCE [LARGE SCALE GENOMIC DNA]</scope>
    <source>
        <strain evidence="7">LRLZ20PSL1</strain>
    </source>
</reference>
<evidence type="ECO:0000313" key="7">
    <source>
        <dbReference type="Proteomes" id="UP001604335"/>
    </source>
</evidence>
<dbReference type="Pfam" id="PF00196">
    <property type="entry name" value="GerE"/>
    <property type="match status" value="1"/>
</dbReference>
<dbReference type="InterPro" id="IPR058245">
    <property type="entry name" value="NreC/VraR/RcsB-like_REC"/>
</dbReference>
<dbReference type="Gene3D" id="3.40.50.2300">
    <property type="match status" value="1"/>
</dbReference>
<dbReference type="CDD" id="cd17535">
    <property type="entry name" value="REC_NarL-like"/>
    <property type="match status" value="1"/>
</dbReference>
<keyword evidence="7" id="KW-1185">Reference proteome</keyword>
<dbReference type="PROSITE" id="PS00622">
    <property type="entry name" value="HTH_LUXR_1"/>
    <property type="match status" value="1"/>
</dbReference>
<dbReference type="EMBL" id="JAZAQF010000070">
    <property type="protein sequence ID" value="MFG3818386.1"/>
    <property type="molecule type" value="Genomic_DNA"/>
</dbReference>
<feature type="domain" description="Response regulatory" evidence="5">
    <location>
        <begin position="2"/>
        <end position="117"/>
    </location>
</feature>
<dbReference type="InterPro" id="IPR001789">
    <property type="entry name" value="Sig_transdc_resp-reg_receiver"/>
</dbReference>
<evidence type="ECO:0000256" key="2">
    <source>
        <dbReference type="ARBA" id="ARBA00023125"/>
    </source>
</evidence>
<evidence type="ECO:0000256" key="1">
    <source>
        <dbReference type="ARBA" id="ARBA00022553"/>
    </source>
</evidence>
<dbReference type="RefSeq" id="WP_393013724.1">
    <property type="nucleotide sequence ID" value="NZ_JAZAQF010000070.1"/>
</dbReference>
<dbReference type="SUPFAM" id="SSF52172">
    <property type="entry name" value="CheY-like"/>
    <property type="match status" value="1"/>
</dbReference>
<dbReference type="PROSITE" id="PS50110">
    <property type="entry name" value="RESPONSE_REGULATORY"/>
    <property type="match status" value="1"/>
</dbReference>
<dbReference type="InterPro" id="IPR016032">
    <property type="entry name" value="Sig_transdc_resp-reg_C-effctor"/>
</dbReference>
<dbReference type="PRINTS" id="PR00038">
    <property type="entry name" value="HTHLUXR"/>
</dbReference>
<protein>
    <submittedName>
        <fullName evidence="6">Response regulator transcription factor</fullName>
    </submittedName>
</protein>
<dbReference type="Pfam" id="PF00072">
    <property type="entry name" value="Response_reg"/>
    <property type="match status" value="1"/>
</dbReference>
<evidence type="ECO:0000256" key="3">
    <source>
        <dbReference type="PROSITE-ProRule" id="PRU00169"/>
    </source>
</evidence>
<dbReference type="InterPro" id="IPR039420">
    <property type="entry name" value="WalR-like"/>
</dbReference>
<dbReference type="SMART" id="SM00421">
    <property type="entry name" value="HTH_LUXR"/>
    <property type="match status" value="1"/>
</dbReference>
<dbReference type="PANTHER" id="PTHR43214">
    <property type="entry name" value="TWO-COMPONENT RESPONSE REGULATOR"/>
    <property type="match status" value="1"/>
</dbReference>
<evidence type="ECO:0000313" key="6">
    <source>
        <dbReference type="EMBL" id="MFG3818386.1"/>
    </source>
</evidence>
<comment type="caution">
    <text evidence="6">The sequence shown here is derived from an EMBL/GenBank/DDBJ whole genome shotgun (WGS) entry which is preliminary data.</text>
</comment>
<keyword evidence="1 3" id="KW-0597">Phosphoprotein</keyword>
<dbReference type="PROSITE" id="PS50043">
    <property type="entry name" value="HTH_LUXR_2"/>
    <property type="match status" value="1"/>
</dbReference>
<keyword evidence="2" id="KW-0238">DNA-binding</keyword>
<evidence type="ECO:0000259" key="5">
    <source>
        <dbReference type="PROSITE" id="PS50110"/>
    </source>
</evidence>
<feature type="domain" description="HTH luxR-type" evidence="4">
    <location>
        <begin position="155"/>
        <end position="220"/>
    </location>
</feature>
<sequence>MQILLIEDDELFRLGLTIRLQQEADWQVAAAADGEQAIDLARQQCFDVALLDIGLPGMGGVETCRQLVQIQPALPVLVLTSRAEPDAIARLVAAGARGYCRKGISADTLILAMRSIAAGASWWDDLATSQIQAAMAQSDTASAPQTVTSRGDRLIHGAIEELTQREQEILHLIAQGQSNQDIAQTLHIAPGTVRVHVHAILQKLGVRDRTQAVVHLLQHQAPMGDRAIS</sequence>
<organism evidence="6 7">
    <name type="scientific">Limnothrix redekei LRLZ20PSL1</name>
    <dbReference type="NCBI Taxonomy" id="3112953"/>
    <lineage>
        <taxon>Bacteria</taxon>
        <taxon>Bacillati</taxon>
        <taxon>Cyanobacteriota</taxon>
        <taxon>Cyanophyceae</taxon>
        <taxon>Pseudanabaenales</taxon>
        <taxon>Pseudanabaenaceae</taxon>
        <taxon>Limnothrix</taxon>
    </lineage>
</organism>
<dbReference type="Proteomes" id="UP001604335">
    <property type="component" value="Unassembled WGS sequence"/>
</dbReference>
<accession>A0ABW7CEV9</accession>